<proteinExistence type="predicted"/>
<evidence type="ECO:0000313" key="3">
    <source>
        <dbReference type="Proteomes" id="UP001058980"/>
    </source>
</evidence>
<dbReference type="Proteomes" id="UP001058980">
    <property type="component" value="Chromosome"/>
</dbReference>
<protein>
    <submittedName>
        <fullName evidence="2">Uncharacterized protein</fullName>
    </submittedName>
</protein>
<evidence type="ECO:0000256" key="1">
    <source>
        <dbReference type="SAM" id="MobiDB-lite"/>
    </source>
</evidence>
<accession>A0ABY5Q9V2</accession>
<sequence>MNELSGVAQGDEGDEDASDGFDSGVAGVALCVTEGSGVAPCGTVRRVGGLAVLGAPRDLEAVDEAGGGGTSAVVRDLLGRAVVERDVLSLRAGMADSVRSHDVGRAFH</sequence>
<evidence type="ECO:0000313" key="2">
    <source>
        <dbReference type="EMBL" id="UVA77419.1"/>
    </source>
</evidence>
<keyword evidence="3" id="KW-1185">Reference proteome</keyword>
<organism evidence="2 3">
    <name type="scientific">Pandoraea commovens</name>
    <dbReference type="NCBI Taxonomy" id="2508289"/>
    <lineage>
        <taxon>Bacteria</taxon>
        <taxon>Pseudomonadati</taxon>
        <taxon>Pseudomonadota</taxon>
        <taxon>Betaproteobacteria</taxon>
        <taxon>Burkholderiales</taxon>
        <taxon>Burkholderiaceae</taxon>
        <taxon>Pandoraea</taxon>
    </lineage>
</organism>
<feature type="region of interest" description="Disordered" evidence="1">
    <location>
        <begin position="1"/>
        <end position="21"/>
    </location>
</feature>
<reference evidence="2" key="1">
    <citation type="submission" date="2022-08" db="EMBL/GenBank/DDBJ databases">
        <title>Multi-unit outbreak of Pandoraea commovens among non-cystic fibrosis intensive care patients from 2019 to 2021 in Berlin, Germany.</title>
        <authorList>
            <person name="Menzel P."/>
        </authorList>
    </citation>
    <scope>NUCLEOTIDE SEQUENCE</scope>
    <source>
        <strain evidence="2">LB-19-202-79</strain>
    </source>
</reference>
<name>A0ABY5Q9V2_9BURK</name>
<dbReference type="EMBL" id="CP102780">
    <property type="protein sequence ID" value="UVA77419.1"/>
    <property type="molecule type" value="Genomic_DNA"/>
</dbReference>
<gene>
    <name evidence="2" type="ORF">NTU39_14965</name>
</gene>
<dbReference type="RefSeq" id="WP_257957961.1">
    <property type="nucleotide sequence ID" value="NZ_CP102780.1"/>
</dbReference>